<sequence length="213" mass="23307">MPHSLAVTTRCQACSLPFASHRIARDAVWVGGEGKPVLVRDGGPKRRCQHPHLDASLALSRDHCLQITVLGQAKCLDDGYTGSKDLRFAGRVAVVQGDSRRDGIGRKNPMVWSLQCLRRSRVTCHGRLTCRPPTTSNVSFLSPQSINLIRNSTDFCITAPDCAQPPLGLVGTVFLGMSKSDERWSWLLKASSALVSSVRFCHWDINSILNGKA</sequence>
<reference evidence="1" key="1">
    <citation type="journal article" date="2023" name="Mol. Phylogenet. Evol.">
        <title>Genome-scale phylogeny and comparative genomics of the fungal order Sordariales.</title>
        <authorList>
            <person name="Hensen N."/>
            <person name="Bonometti L."/>
            <person name="Westerberg I."/>
            <person name="Brannstrom I.O."/>
            <person name="Guillou S."/>
            <person name="Cros-Aarteil S."/>
            <person name="Calhoun S."/>
            <person name="Haridas S."/>
            <person name="Kuo A."/>
            <person name="Mondo S."/>
            <person name="Pangilinan J."/>
            <person name="Riley R."/>
            <person name="LaButti K."/>
            <person name="Andreopoulos B."/>
            <person name="Lipzen A."/>
            <person name="Chen C."/>
            <person name="Yan M."/>
            <person name="Daum C."/>
            <person name="Ng V."/>
            <person name="Clum A."/>
            <person name="Steindorff A."/>
            <person name="Ohm R.A."/>
            <person name="Martin F."/>
            <person name="Silar P."/>
            <person name="Natvig D.O."/>
            <person name="Lalanne C."/>
            <person name="Gautier V."/>
            <person name="Ament-Velasquez S.L."/>
            <person name="Kruys A."/>
            <person name="Hutchinson M.I."/>
            <person name="Powell A.J."/>
            <person name="Barry K."/>
            <person name="Miller A.N."/>
            <person name="Grigoriev I.V."/>
            <person name="Debuchy R."/>
            <person name="Gladieux P."/>
            <person name="Hiltunen Thoren M."/>
            <person name="Johannesson H."/>
        </authorList>
    </citation>
    <scope>NUCLEOTIDE SEQUENCE</scope>
    <source>
        <strain evidence="1">PSN243</strain>
    </source>
</reference>
<dbReference type="AlphaFoldDB" id="A0AAV9G6B1"/>
<evidence type="ECO:0000313" key="1">
    <source>
        <dbReference type="EMBL" id="KAK4442897.1"/>
    </source>
</evidence>
<dbReference type="EMBL" id="MU866004">
    <property type="protein sequence ID" value="KAK4442897.1"/>
    <property type="molecule type" value="Genomic_DNA"/>
</dbReference>
<comment type="caution">
    <text evidence="1">The sequence shown here is derived from an EMBL/GenBank/DDBJ whole genome shotgun (WGS) entry which is preliminary data.</text>
</comment>
<dbReference type="Proteomes" id="UP001321760">
    <property type="component" value="Unassembled WGS sequence"/>
</dbReference>
<evidence type="ECO:0000313" key="2">
    <source>
        <dbReference type="Proteomes" id="UP001321760"/>
    </source>
</evidence>
<organism evidence="1 2">
    <name type="scientific">Podospora aff. communis PSN243</name>
    <dbReference type="NCBI Taxonomy" id="3040156"/>
    <lineage>
        <taxon>Eukaryota</taxon>
        <taxon>Fungi</taxon>
        <taxon>Dikarya</taxon>
        <taxon>Ascomycota</taxon>
        <taxon>Pezizomycotina</taxon>
        <taxon>Sordariomycetes</taxon>
        <taxon>Sordariomycetidae</taxon>
        <taxon>Sordariales</taxon>
        <taxon>Podosporaceae</taxon>
        <taxon>Podospora</taxon>
    </lineage>
</organism>
<proteinExistence type="predicted"/>
<evidence type="ECO:0008006" key="3">
    <source>
        <dbReference type="Google" id="ProtNLM"/>
    </source>
</evidence>
<reference evidence="1" key="2">
    <citation type="submission" date="2023-05" db="EMBL/GenBank/DDBJ databases">
        <authorList>
            <consortium name="Lawrence Berkeley National Laboratory"/>
            <person name="Steindorff A."/>
            <person name="Hensen N."/>
            <person name="Bonometti L."/>
            <person name="Westerberg I."/>
            <person name="Brannstrom I.O."/>
            <person name="Guillou S."/>
            <person name="Cros-Aarteil S."/>
            <person name="Calhoun S."/>
            <person name="Haridas S."/>
            <person name="Kuo A."/>
            <person name="Mondo S."/>
            <person name="Pangilinan J."/>
            <person name="Riley R."/>
            <person name="Labutti K."/>
            <person name="Andreopoulos B."/>
            <person name="Lipzen A."/>
            <person name="Chen C."/>
            <person name="Yanf M."/>
            <person name="Daum C."/>
            <person name="Ng V."/>
            <person name="Clum A."/>
            <person name="Ohm R."/>
            <person name="Martin F."/>
            <person name="Silar P."/>
            <person name="Natvig D."/>
            <person name="Lalanne C."/>
            <person name="Gautier V."/>
            <person name="Ament-Velasquez S.L."/>
            <person name="Kruys A."/>
            <person name="Hutchinson M.I."/>
            <person name="Powell A.J."/>
            <person name="Barry K."/>
            <person name="Miller A.N."/>
            <person name="Grigoriev I.V."/>
            <person name="Debuchy R."/>
            <person name="Gladieux P."/>
            <person name="Thoren M.H."/>
            <person name="Johannesson H."/>
        </authorList>
    </citation>
    <scope>NUCLEOTIDE SEQUENCE</scope>
    <source>
        <strain evidence="1">PSN243</strain>
    </source>
</reference>
<protein>
    <recommendedName>
        <fullName evidence="3">FHA domain-containing protein</fullName>
    </recommendedName>
</protein>
<keyword evidence="2" id="KW-1185">Reference proteome</keyword>
<accession>A0AAV9G6B1</accession>
<name>A0AAV9G6B1_9PEZI</name>
<gene>
    <name evidence="1" type="ORF">QBC34DRAFT_223161</name>
</gene>